<evidence type="ECO:0000259" key="3">
    <source>
        <dbReference type="Pfam" id="PF13472"/>
    </source>
</evidence>
<dbReference type="InterPro" id="IPR037459">
    <property type="entry name" value="RhgT-like"/>
</dbReference>
<dbReference type="EMBL" id="FPBK01000002">
    <property type="protein sequence ID" value="SFU38990.1"/>
    <property type="molecule type" value="Genomic_DNA"/>
</dbReference>
<protein>
    <submittedName>
        <fullName evidence="4">Lysophospholipase L1</fullName>
    </submittedName>
</protein>
<dbReference type="SUPFAM" id="SSF52266">
    <property type="entry name" value="SGNH hydrolase"/>
    <property type="match status" value="1"/>
</dbReference>
<dbReference type="PANTHER" id="PTHR43695:SF1">
    <property type="entry name" value="RHAMNOGALACTURONAN ACETYLESTERASE"/>
    <property type="match status" value="1"/>
</dbReference>
<dbReference type="Pfam" id="PF13472">
    <property type="entry name" value="Lipase_GDSL_2"/>
    <property type="match status" value="1"/>
</dbReference>
<accession>A0A1I7FS32</accession>
<feature type="domain" description="SGNH hydrolase-type esterase" evidence="3">
    <location>
        <begin position="199"/>
        <end position="352"/>
    </location>
</feature>
<organism evidence="4 5">
    <name type="scientific">Pustulibacterium marinum</name>
    <dbReference type="NCBI Taxonomy" id="1224947"/>
    <lineage>
        <taxon>Bacteria</taxon>
        <taxon>Pseudomonadati</taxon>
        <taxon>Bacteroidota</taxon>
        <taxon>Flavobacteriia</taxon>
        <taxon>Flavobacteriales</taxon>
        <taxon>Flavobacteriaceae</taxon>
        <taxon>Pustulibacterium</taxon>
    </lineage>
</organism>
<dbReference type="Gene3D" id="2.60.120.430">
    <property type="entry name" value="Galactose-binding lectin"/>
    <property type="match status" value="1"/>
</dbReference>
<sequence length="443" mass="50371">MLGFSANNILALNFQYFRMMYRYLSILLLLTTFSVKSQTFSFTTKNKADHHITSGVSYIDNQKFGFDFQTEKDILFSENGATTTAPTYFSVNLPEDNYQISITFCAPEKTSEVTVKAESRRLMIDQLQIPAGTKETVTFNVHLHYTEIDGANYKMELKSREVGILNWDNKLTLEFSEGVTIEHINIQPLNRVTTLFLAGDSTVTDQDLEPWASWGQFFTNYINNKAVVGNYASSGASLPSFKGQKRLEKILSELKKGDYVLIEFGHNDEKIKGEGNGAYGLYTNLLKEYITKVRAKGGNPVLLTPTQRRFFENGKLKPTHGDFPNAMRKVAKELNVQLIDLTKLTTDMYESWGDENSRNAFVQYPANTFPGQTEKLEDNTHFNTFGANEIALAIVQEIKNQHLELVQFLKPNIPNYNPKKPNQIADWTLPMSPRFESEKPYGN</sequence>
<dbReference type="AlphaFoldDB" id="A0A1I7FS32"/>
<keyword evidence="2" id="KW-0378">Hydrolase</keyword>
<dbReference type="Gene3D" id="3.40.50.1110">
    <property type="entry name" value="SGNH hydrolase"/>
    <property type="match status" value="1"/>
</dbReference>
<dbReference type="SUPFAM" id="SSF49785">
    <property type="entry name" value="Galactose-binding domain-like"/>
    <property type="match status" value="1"/>
</dbReference>
<dbReference type="InterPro" id="IPR013830">
    <property type="entry name" value="SGNH_hydro"/>
</dbReference>
<proteinExistence type="inferred from homology"/>
<dbReference type="CDD" id="cd01821">
    <property type="entry name" value="Rhamnogalacturan_acetylesterase_like"/>
    <property type="match status" value="1"/>
</dbReference>
<dbReference type="STRING" id="1224947.SAMN05216480_102174"/>
<evidence type="ECO:0000256" key="1">
    <source>
        <dbReference type="ARBA" id="ARBA00008668"/>
    </source>
</evidence>
<comment type="similarity">
    <text evidence="1">Belongs to the 'GDSL' lipolytic enzyme family.</text>
</comment>
<name>A0A1I7FS32_9FLAO</name>
<gene>
    <name evidence="4" type="ORF">SAMN05216480_102174</name>
</gene>
<keyword evidence="5" id="KW-1185">Reference proteome</keyword>
<dbReference type="PANTHER" id="PTHR43695">
    <property type="entry name" value="PUTATIVE (AFU_ORTHOLOGUE AFUA_2G17250)-RELATED"/>
    <property type="match status" value="1"/>
</dbReference>
<evidence type="ECO:0000313" key="4">
    <source>
        <dbReference type="EMBL" id="SFU38990.1"/>
    </source>
</evidence>
<reference evidence="4 5" key="1">
    <citation type="submission" date="2016-10" db="EMBL/GenBank/DDBJ databases">
        <authorList>
            <person name="de Groot N.N."/>
        </authorList>
    </citation>
    <scope>NUCLEOTIDE SEQUENCE [LARGE SCALE GENOMIC DNA]</scope>
    <source>
        <strain evidence="4 5">CGMCC 1.12333</strain>
    </source>
</reference>
<dbReference type="GO" id="GO:0016788">
    <property type="term" value="F:hydrolase activity, acting on ester bonds"/>
    <property type="evidence" value="ECO:0007669"/>
    <property type="project" value="UniProtKB-ARBA"/>
</dbReference>
<dbReference type="InterPro" id="IPR036514">
    <property type="entry name" value="SGNH_hydro_sf"/>
</dbReference>
<dbReference type="Proteomes" id="UP000199138">
    <property type="component" value="Unassembled WGS sequence"/>
</dbReference>
<evidence type="ECO:0000313" key="5">
    <source>
        <dbReference type="Proteomes" id="UP000199138"/>
    </source>
</evidence>
<dbReference type="InterPro" id="IPR008979">
    <property type="entry name" value="Galactose-bd-like_sf"/>
</dbReference>
<evidence type="ECO:0000256" key="2">
    <source>
        <dbReference type="ARBA" id="ARBA00022801"/>
    </source>
</evidence>